<evidence type="ECO:0000256" key="7">
    <source>
        <dbReference type="ARBA" id="ARBA00022989"/>
    </source>
</evidence>
<evidence type="ECO:0000256" key="5">
    <source>
        <dbReference type="ARBA" id="ARBA00022741"/>
    </source>
</evidence>
<evidence type="ECO:0000256" key="9">
    <source>
        <dbReference type="SAM" id="Phobius"/>
    </source>
</evidence>
<dbReference type="Proteomes" id="UP000553766">
    <property type="component" value="Unassembled WGS sequence"/>
</dbReference>
<dbReference type="EC" id="3.6.3.-" evidence="12"/>
<organism evidence="12 13">
    <name type="scientific">Rubricella aquisinus</name>
    <dbReference type="NCBI Taxonomy" id="2028108"/>
    <lineage>
        <taxon>Bacteria</taxon>
        <taxon>Pseudomonadati</taxon>
        <taxon>Pseudomonadota</taxon>
        <taxon>Alphaproteobacteria</taxon>
        <taxon>Rhodobacterales</taxon>
        <taxon>Paracoccaceae</taxon>
        <taxon>Rubricella</taxon>
    </lineage>
</organism>
<dbReference type="InterPro" id="IPR003439">
    <property type="entry name" value="ABC_transporter-like_ATP-bd"/>
</dbReference>
<dbReference type="Pfam" id="PF00664">
    <property type="entry name" value="ABC_membrane"/>
    <property type="match status" value="1"/>
</dbReference>
<dbReference type="GO" id="GO:0015421">
    <property type="term" value="F:ABC-type oligopeptide transporter activity"/>
    <property type="evidence" value="ECO:0007669"/>
    <property type="project" value="TreeGrafter"/>
</dbReference>
<name>A0A840WMS3_9RHOB</name>
<keyword evidence="6 12" id="KW-0067">ATP-binding</keyword>
<protein>
    <submittedName>
        <fullName evidence="12">ATP-binding cassette subfamily B protein/subfamily B ATP-binding cassette protein MsbA</fullName>
        <ecNumber evidence="12">3.6.3.-</ecNumber>
    </submittedName>
</protein>
<dbReference type="InterPro" id="IPR003593">
    <property type="entry name" value="AAA+_ATPase"/>
</dbReference>
<dbReference type="PROSITE" id="PS50893">
    <property type="entry name" value="ABC_TRANSPORTER_2"/>
    <property type="match status" value="1"/>
</dbReference>
<keyword evidence="5" id="KW-0547">Nucleotide-binding</keyword>
<dbReference type="RefSeq" id="WP_184010951.1">
    <property type="nucleotide sequence ID" value="NZ_JACIJS010000005.1"/>
</dbReference>
<dbReference type="InterPro" id="IPR027417">
    <property type="entry name" value="P-loop_NTPase"/>
</dbReference>
<evidence type="ECO:0000313" key="13">
    <source>
        <dbReference type="Proteomes" id="UP000553766"/>
    </source>
</evidence>
<feature type="transmembrane region" description="Helical" evidence="9">
    <location>
        <begin position="71"/>
        <end position="92"/>
    </location>
</feature>
<dbReference type="SMART" id="SM00382">
    <property type="entry name" value="AAA"/>
    <property type="match status" value="1"/>
</dbReference>
<dbReference type="Gene3D" id="1.20.1560.10">
    <property type="entry name" value="ABC transporter type 1, transmembrane domain"/>
    <property type="match status" value="1"/>
</dbReference>
<comment type="subcellular location">
    <subcellularLocation>
        <location evidence="1">Cell membrane</location>
        <topology evidence="1">Multi-pass membrane protein</topology>
    </subcellularLocation>
</comment>
<evidence type="ECO:0000256" key="2">
    <source>
        <dbReference type="ARBA" id="ARBA00022448"/>
    </source>
</evidence>
<dbReference type="Gene3D" id="3.40.50.300">
    <property type="entry name" value="P-loop containing nucleotide triphosphate hydrolases"/>
    <property type="match status" value="1"/>
</dbReference>
<evidence type="ECO:0000259" key="10">
    <source>
        <dbReference type="PROSITE" id="PS50893"/>
    </source>
</evidence>
<dbReference type="InterPro" id="IPR017871">
    <property type="entry name" value="ABC_transporter-like_CS"/>
</dbReference>
<dbReference type="GO" id="GO:0005524">
    <property type="term" value="F:ATP binding"/>
    <property type="evidence" value="ECO:0007669"/>
    <property type="project" value="UniProtKB-KW"/>
</dbReference>
<feature type="transmembrane region" description="Helical" evidence="9">
    <location>
        <begin position="31"/>
        <end position="51"/>
    </location>
</feature>
<dbReference type="InterPro" id="IPR011527">
    <property type="entry name" value="ABC1_TM_dom"/>
</dbReference>
<evidence type="ECO:0000256" key="1">
    <source>
        <dbReference type="ARBA" id="ARBA00004651"/>
    </source>
</evidence>
<gene>
    <name evidence="12" type="ORF">FHS89_001891</name>
</gene>
<keyword evidence="4 9" id="KW-0812">Transmembrane</keyword>
<keyword evidence="2" id="KW-0813">Transport</keyword>
<evidence type="ECO:0000259" key="11">
    <source>
        <dbReference type="PROSITE" id="PS50929"/>
    </source>
</evidence>
<feature type="domain" description="ABC transporter" evidence="10">
    <location>
        <begin position="353"/>
        <end position="584"/>
    </location>
</feature>
<keyword evidence="3" id="KW-1003">Cell membrane</keyword>
<dbReference type="PANTHER" id="PTHR43394:SF1">
    <property type="entry name" value="ATP-BINDING CASSETTE SUB-FAMILY B MEMBER 10, MITOCHONDRIAL"/>
    <property type="match status" value="1"/>
</dbReference>
<dbReference type="InterPro" id="IPR036640">
    <property type="entry name" value="ABC1_TM_sf"/>
</dbReference>
<dbReference type="InterPro" id="IPR039421">
    <property type="entry name" value="Type_1_exporter"/>
</dbReference>
<evidence type="ECO:0000313" key="12">
    <source>
        <dbReference type="EMBL" id="MBB5515871.1"/>
    </source>
</evidence>
<dbReference type="AlphaFoldDB" id="A0A840WMS3"/>
<dbReference type="FunFam" id="3.40.50.300:FF:000221">
    <property type="entry name" value="Multidrug ABC transporter ATP-binding protein"/>
    <property type="match status" value="1"/>
</dbReference>
<dbReference type="GO" id="GO:0005886">
    <property type="term" value="C:plasma membrane"/>
    <property type="evidence" value="ECO:0007669"/>
    <property type="project" value="UniProtKB-SubCell"/>
</dbReference>
<proteinExistence type="predicted"/>
<dbReference type="PANTHER" id="PTHR43394">
    <property type="entry name" value="ATP-DEPENDENT PERMEASE MDL1, MITOCHONDRIAL"/>
    <property type="match status" value="1"/>
</dbReference>
<dbReference type="EMBL" id="JACIJS010000005">
    <property type="protein sequence ID" value="MBB5515871.1"/>
    <property type="molecule type" value="Genomic_DNA"/>
</dbReference>
<comment type="caution">
    <text evidence="12">The sequence shown here is derived from an EMBL/GenBank/DDBJ whole genome shotgun (WGS) entry which is preliminary data.</text>
</comment>
<keyword evidence="8 9" id="KW-0472">Membrane</keyword>
<feature type="transmembrane region" description="Helical" evidence="9">
    <location>
        <begin position="173"/>
        <end position="192"/>
    </location>
</feature>
<sequence length="596" mass="65908">MAKTRKKGPLFTPVDKVNIGWFFRKYLRPKLGWLGLIFVLILAQGVVYQQFLAMTEEGLRVIFDSGTIRELLIICAMVFGLFTFRAVTSYVVPRVSAIVANDAIYQMRRDLIARLMRLDLAFFERTPSSEVILRLYRQADQLGLFIGQSTVNAARDALTVIIVSAWLIWQQPFLFGVSILVMPVIIGIMLVTSHFVKKFQQSAEDSFGAYINDIEEMTGGMRTVKIAGQEEVEQARLTEATGLIKRLLIRLQTAQAVVMPTLDMASAIVYMLVIGIGGYIVLDPAYDVDGADIVTFLLGLVIVFDPARRVAQFFVTLQANLILLGSIRDYYTLEPTIKDAPDATDDFDPRGDLVFEDVTFGYSDDQPLFHGLNLTLTGGKTTAIVGSTGSGKTTILSLLARLYEVQGGAITLDGKDIRSLKVRALRNSFSVVAQDIVIFNKSIWENIRYIRPDATEDEIWEAAENAEIADLIRRRGDAPVGPKGAQLSGGQKQRIAIARAFLRDAPIVILDEATSALDQQTEDRITRALARLGDGKTTITVAHRMSTVKAADQIYVLESGKLVEQGTHATLIAQGGLYATMFTAQRDGFDREKADD</sequence>
<dbReference type="Pfam" id="PF00005">
    <property type="entry name" value="ABC_tran"/>
    <property type="match status" value="1"/>
</dbReference>
<reference evidence="12 13" key="1">
    <citation type="submission" date="2020-08" db="EMBL/GenBank/DDBJ databases">
        <title>Genomic Encyclopedia of Type Strains, Phase IV (KMG-IV): sequencing the most valuable type-strain genomes for metagenomic binning, comparative biology and taxonomic classification.</title>
        <authorList>
            <person name="Goeker M."/>
        </authorList>
    </citation>
    <scope>NUCLEOTIDE SEQUENCE [LARGE SCALE GENOMIC DNA]</scope>
    <source>
        <strain evidence="12 13">DSM 103377</strain>
    </source>
</reference>
<keyword evidence="13" id="KW-1185">Reference proteome</keyword>
<dbReference type="PROSITE" id="PS50929">
    <property type="entry name" value="ABC_TM1F"/>
    <property type="match status" value="1"/>
</dbReference>
<evidence type="ECO:0000256" key="4">
    <source>
        <dbReference type="ARBA" id="ARBA00022692"/>
    </source>
</evidence>
<feature type="domain" description="ABC transmembrane type-1" evidence="11">
    <location>
        <begin position="36"/>
        <end position="319"/>
    </location>
</feature>
<dbReference type="GO" id="GO:0016887">
    <property type="term" value="F:ATP hydrolysis activity"/>
    <property type="evidence" value="ECO:0007669"/>
    <property type="project" value="InterPro"/>
</dbReference>
<dbReference type="SUPFAM" id="SSF90123">
    <property type="entry name" value="ABC transporter transmembrane region"/>
    <property type="match status" value="1"/>
</dbReference>
<accession>A0A840WMS3</accession>
<keyword evidence="7 9" id="KW-1133">Transmembrane helix</keyword>
<keyword evidence="12" id="KW-0378">Hydrolase</keyword>
<evidence type="ECO:0000256" key="3">
    <source>
        <dbReference type="ARBA" id="ARBA00022475"/>
    </source>
</evidence>
<evidence type="ECO:0000256" key="8">
    <source>
        <dbReference type="ARBA" id="ARBA00023136"/>
    </source>
</evidence>
<evidence type="ECO:0000256" key="6">
    <source>
        <dbReference type="ARBA" id="ARBA00022840"/>
    </source>
</evidence>
<dbReference type="PROSITE" id="PS00211">
    <property type="entry name" value="ABC_TRANSPORTER_1"/>
    <property type="match status" value="1"/>
</dbReference>
<dbReference type="SUPFAM" id="SSF52540">
    <property type="entry name" value="P-loop containing nucleoside triphosphate hydrolases"/>
    <property type="match status" value="1"/>
</dbReference>